<keyword evidence="1" id="KW-0472">Membrane</keyword>
<keyword evidence="1" id="KW-1133">Transmembrane helix</keyword>
<reference evidence="2" key="1">
    <citation type="journal article" date="2020" name="Nature">
        <title>Giant virus diversity and host interactions through global metagenomics.</title>
        <authorList>
            <person name="Schulz F."/>
            <person name="Roux S."/>
            <person name="Paez-Espino D."/>
            <person name="Jungbluth S."/>
            <person name="Walsh D.A."/>
            <person name="Denef V.J."/>
            <person name="McMahon K.D."/>
            <person name="Konstantinidis K.T."/>
            <person name="Eloe-Fadrosh E.A."/>
            <person name="Kyrpides N.C."/>
            <person name="Woyke T."/>
        </authorList>
    </citation>
    <scope>NUCLEOTIDE SEQUENCE</scope>
    <source>
        <strain evidence="2">GVMAG-S-3300012919-55</strain>
    </source>
</reference>
<feature type="transmembrane region" description="Helical" evidence="1">
    <location>
        <begin position="116"/>
        <end position="139"/>
    </location>
</feature>
<dbReference type="EMBL" id="MN740920">
    <property type="protein sequence ID" value="QHU17928.1"/>
    <property type="molecule type" value="Genomic_DNA"/>
</dbReference>
<organism evidence="2">
    <name type="scientific">viral metagenome</name>
    <dbReference type="NCBI Taxonomy" id="1070528"/>
    <lineage>
        <taxon>unclassified sequences</taxon>
        <taxon>metagenomes</taxon>
        <taxon>organismal metagenomes</taxon>
    </lineage>
</organism>
<evidence type="ECO:0000256" key="1">
    <source>
        <dbReference type="SAM" id="Phobius"/>
    </source>
</evidence>
<evidence type="ECO:0000313" key="2">
    <source>
        <dbReference type="EMBL" id="QHU17928.1"/>
    </source>
</evidence>
<name>A0A6C0KNL6_9ZZZZ</name>
<keyword evidence="1" id="KW-0812">Transmembrane</keyword>
<accession>A0A6C0KNL6</accession>
<dbReference type="AlphaFoldDB" id="A0A6C0KNL6"/>
<evidence type="ECO:0008006" key="3">
    <source>
        <dbReference type="Google" id="ProtNLM"/>
    </source>
</evidence>
<sequence>MAFLTHSKIFIYNHRKNPIFNKKRIYMNTNPILNGLDIGIPLNIISDVFTYNHYGYDITNIKVFILQFLIGYYTYGKDRYKDALEYEQFPVETNKQDLYNSILQNKNTYKVSFDTTFYVILAFLFSSIDIYNALPIIFLLCSTEYYKELKQYNAIYKPFYVSLMWTFTTIILPCVIHDQNYEVLYHVDHYISCALLLFASTNLADIKDVNEDKMNEIQTFPVQFGEENTMKIVFACLALSSLLFGINPHYIDRPIINSLFELQNAILSVVSYYVYIVKIRN</sequence>
<protein>
    <recommendedName>
        <fullName evidence="3">UbiA prenyltransferase family protein</fullName>
    </recommendedName>
</protein>
<proteinExistence type="predicted"/>
<feature type="transmembrane region" description="Helical" evidence="1">
    <location>
        <begin position="232"/>
        <end position="250"/>
    </location>
</feature>
<feature type="transmembrane region" description="Helical" evidence="1">
    <location>
        <begin position="159"/>
        <end position="176"/>
    </location>
</feature>
<feature type="transmembrane region" description="Helical" evidence="1">
    <location>
        <begin position="256"/>
        <end position="275"/>
    </location>
</feature>